<keyword evidence="3" id="KW-1185">Reference proteome</keyword>
<dbReference type="InterPro" id="IPR001173">
    <property type="entry name" value="Glyco_trans_2-like"/>
</dbReference>
<dbReference type="Proteomes" id="UP000319014">
    <property type="component" value="Unassembled WGS sequence"/>
</dbReference>
<gene>
    <name evidence="2" type="ORF">SAMN06265221_11822</name>
</gene>
<dbReference type="SUPFAM" id="SSF53448">
    <property type="entry name" value="Nucleotide-diphospho-sugar transferases"/>
    <property type="match status" value="1"/>
</dbReference>
<name>A0A521F4V8_9RHOB</name>
<dbReference type="RefSeq" id="WP_142664266.1">
    <property type="nucleotide sequence ID" value="NZ_FXTK01000018.1"/>
</dbReference>
<evidence type="ECO:0000313" key="3">
    <source>
        <dbReference type="Proteomes" id="UP000319014"/>
    </source>
</evidence>
<dbReference type="Gene3D" id="3.90.550.10">
    <property type="entry name" value="Spore Coat Polysaccharide Biosynthesis Protein SpsA, Chain A"/>
    <property type="match status" value="1"/>
</dbReference>
<dbReference type="EMBL" id="FXTK01000018">
    <property type="protein sequence ID" value="SMO91227.1"/>
    <property type="molecule type" value="Genomic_DNA"/>
</dbReference>
<proteinExistence type="predicted"/>
<dbReference type="InterPro" id="IPR029044">
    <property type="entry name" value="Nucleotide-diphossugar_trans"/>
</dbReference>
<dbReference type="Pfam" id="PF00535">
    <property type="entry name" value="Glycos_transf_2"/>
    <property type="match status" value="1"/>
</dbReference>
<organism evidence="2 3">
    <name type="scientific">Paracoccus laeviglucosivorans</name>
    <dbReference type="NCBI Taxonomy" id="1197861"/>
    <lineage>
        <taxon>Bacteria</taxon>
        <taxon>Pseudomonadati</taxon>
        <taxon>Pseudomonadota</taxon>
        <taxon>Alphaproteobacteria</taxon>
        <taxon>Rhodobacterales</taxon>
        <taxon>Paracoccaceae</taxon>
        <taxon>Paracoccus</taxon>
    </lineage>
</organism>
<dbReference type="CDD" id="cd00761">
    <property type="entry name" value="Glyco_tranf_GTA_type"/>
    <property type="match status" value="1"/>
</dbReference>
<dbReference type="InterPro" id="IPR050834">
    <property type="entry name" value="Glycosyltransf_2"/>
</dbReference>
<reference evidence="2 3" key="1">
    <citation type="submission" date="2017-05" db="EMBL/GenBank/DDBJ databases">
        <authorList>
            <person name="Varghese N."/>
            <person name="Submissions S."/>
        </authorList>
    </citation>
    <scope>NUCLEOTIDE SEQUENCE [LARGE SCALE GENOMIC DNA]</scope>
    <source>
        <strain evidence="2 3">DSM 100094</strain>
    </source>
</reference>
<dbReference type="OrthoDB" id="6116224at2"/>
<accession>A0A521F4V8</accession>
<protein>
    <submittedName>
        <fullName evidence="2">Succinoglycan biosynthesis protein ExoM</fullName>
    </submittedName>
</protein>
<evidence type="ECO:0000259" key="1">
    <source>
        <dbReference type="Pfam" id="PF00535"/>
    </source>
</evidence>
<feature type="domain" description="Glycosyltransferase 2-like" evidence="1">
    <location>
        <begin position="5"/>
        <end position="140"/>
    </location>
</feature>
<dbReference type="AlphaFoldDB" id="A0A521F4V8"/>
<dbReference type="PANTHER" id="PTHR43685:SF2">
    <property type="entry name" value="GLYCOSYLTRANSFERASE 2-LIKE DOMAIN-CONTAINING PROTEIN"/>
    <property type="match status" value="1"/>
</dbReference>
<sequence>MRIDILMCTFRRPMVVETIESIGRMRGLEQHKLRLIIADNDDTDSARAVVTQAAKSLPFPLIYVHAPARNISIARNACLDAVTDADWIASLDDDEIAPPDWLAEMLAAATSAGVECAIGKVVADYPQGTPKWVRELDYHSSFPELERVPTANSGNAIMRWKGMAWCKERYDLQRGTTGGEDTEFFLRLTRMGMRTVAAPRGILNEVVPPNRQTLEWLANRRFRMGQTHIITAPTPVSRVKLLATAGAKAAYCRLQQRRNADNETKRNFWYLRGQLHRGVVAALTTNRPQAQLYGSDPV</sequence>
<dbReference type="PANTHER" id="PTHR43685">
    <property type="entry name" value="GLYCOSYLTRANSFERASE"/>
    <property type="match status" value="1"/>
</dbReference>
<evidence type="ECO:0000313" key="2">
    <source>
        <dbReference type="EMBL" id="SMO91227.1"/>
    </source>
</evidence>